<dbReference type="EMBL" id="RBTX01000644">
    <property type="protein sequence ID" value="RMU25496.1"/>
    <property type="molecule type" value="Genomic_DNA"/>
</dbReference>
<dbReference type="Proteomes" id="UP000281514">
    <property type="component" value="Unassembled WGS sequence"/>
</dbReference>
<accession>A0A3M5SWA7</accession>
<comment type="caution">
    <text evidence="1">The sequence shown here is derived from an EMBL/GenBank/DDBJ whole genome shotgun (WGS) entry which is preliminary data.</text>
</comment>
<dbReference type="AlphaFoldDB" id="A0A3M5SWA7"/>
<gene>
    <name evidence="1" type="ORF">ALP32_200189</name>
</gene>
<evidence type="ECO:0000313" key="1">
    <source>
        <dbReference type="EMBL" id="RMU25496.1"/>
    </source>
</evidence>
<protein>
    <submittedName>
        <fullName evidence="1">Uncharacterized protein</fullName>
    </submittedName>
</protein>
<proteinExistence type="predicted"/>
<name>A0A3M5SWA7_9PSED</name>
<evidence type="ECO:0000313" key="2">
    <source>
        <dbReference type="Proteomes" id="UP000281514"/>
    </source>
</evidence>
<organism evidence="1 2">
    <name type="scientific">Pseudomonas avellanae</name>
    <dbReference type="NCBI Taxonomy" id="46257"/>
    <lineage>
        <taxon>Bacteria</taxon>
        <taxon>Pseudomonadati</taxon>
        <taxon>Pseudomonadota</taxon>
        <taxon>Gammaproteobacteria</taxon>
        <taxon>Pseudomonadales</taxon>
        <taxon>Pseudomonadaceae</taxon>
        <taxon>Pseudomonas</taxon>
    </lineage>
</organism>
<reference evidence="1 2" key="1">
    <citation type="submission" date="2018-08" db="EMBL/GenBank/DDBJ databases">
        <title>Recombination of ecologically and evolutionarily significant loci maintains genetic cohesion in the Pseudomonas syringae species complex.</title>
        <authorList>
            <person name="Dillon M."/>
            <person name="Thakur S."/>
            <person name="Almeida R.N.D."/>
            <person name="Weir B.S."/>
            <person name="Guttman D.S."/>
        </authorList>
    </citation>
    <scope>NUCLEOTIDE SEQUENCE [LARGE SCALE GENOMIC DNA]</scope>
    <source>
        <strain evidence="1 2">ICMP 9749</strain>
    </source>
</reference>
<sequence>MDGGMDSITRENQSAPLRSCQLPARNHFNSSAICCVARERSPGRESADEHAFNLQSRSCIFVISNISLNISPPFDRNDCFCIALKCPAYSSVLFSK</sequence>